<dbReference type="InterPro" id="IPR029058">
    <property type="entry name" value="AB_hydrolase_fold"/>
</dbReference>
<evidence type="ECO:0000313" key="3">
    <source>
        <dbReference type="Proteomes" id="UP001596066"/>
    </source>
</evidence>
<dbReference type="Proteomes" id="UP001596066">
    <property type="component" value="Unassembled WGS sequence"/>
</dbReference>
<protein>
    <submittedName>
        <fullName evidence="2">Alpha/beta fold hydrolase</fullName>
    </submittedName>
</protein>
<gene>
    <name evidence="2" type="ORF">ACFPZF_11210</name>
</gene>
<keyword evidence="3" id="KW-1185">Reference proteome</keyword>
<dbReference type="PANTHER" id="PTHR43194:SF2">
    <property type="entry name" value="PEROXISOMAL MEMBRANE PROTEIN LPX1"/>
    <property type="match status" value="1"/>
</dbReference>
<dbReference type="PANTHER" id="PTHR43194">
    <property type="entry name" value="HYDROLASE ALPHA/BETA FOLD FAMILY"/>
    <property type="match status" value="1"/>
</dbReference>
<proteinExistence type="predicted"/>
<dbReference type="InterPro" id="IPR000073">
    <property type="entry name" value="AB_hydrolase_1"/>
</dbReference>
<evidence type="ECO:0000259" key="1">
    <source>
        <dbReference type="Pfam" id="PF00561"/>
    </source>
</evidence>
<dbReference type="GO" id="GO:0016787">
    <property type="term" value="F:hydrolase activity"/>
    <property type="evidence" value="ECO:0007669"/>
    <property type="project" value="UniProtKB-KW"/>
</dbReference>
<comment type="caution">
    <text evidence="2">The sequence shown here is derived from an EMBL/GenBank/DDBJ whole genome shotgun (WGS) entry which is preliminary data.</text>
</comment>
<evidence type="ECO:0000313" key="2">
    <source>
        <dbReference type="EMBL" id="MFC5641918.1"/>
    </source>
</evidence>
<keyword evidence="2" id="KW-0378">Hydrolase</keyword>
<accession>A0ABW0V966</accession>
<sequence length="266" mass="27819">MGASDDEPGDGATVRLPRAGLLLPYAEQGAHTALPLVLLHAVGDSWRSFGPLMARLPDTLHVIAPSQRGHGGAGSPPAGYRPADFAADLAEFLDQVGVERAVLVAASSAGFTARRFAAAQPARVGGLVFLGSPALLADTPGAAAIRAWADALADPLDPAALRALVDSLVSRPMPEEFAELMVRESLRVPARVWRETVHGLLDEPPPTGLDAVTAPVVVVWGDRDRILPRSDQERLAAAFPHTPPCWSTRAPATSCTGTTRPAPPPT</sequence>
<dbReference type="SUPFAM" id="SSF53474">
    <property type="entry name" value="alpha/beta-Hydrolases"/>
    <property type="match status" value="1"/>
</dbReference>
<dbReference type="PRINTS" id="PR00111">
    <property type="entry name" value="ABHYDROLASE"/>
</dbReference>
<dbReference type="InterPro" id="IPR050228">
    <property type="entry name" value="Carboxylesterase_BioH"/>
</dbReference>
<dbReference type="Pfam" id="PF00561">
    <property type="entry name" value="Abhydrolase_1"/>
    <property type="match status" value="1"/>
</dbReference>
<organism evidence="2 3">
    <name type="scientific">Kitasatospora cinereorecta</name>
    <dbReference type="NCBI Taxonomy" id="285560"/>
    <lineage>
        <taxon>Bacteria</taxon>
        <taxon>Bacillati</taxon>
        <taxon>Actinomycetota</taxon>
        <taxon>Actinomycetes</taxon>
        <taxon>Kitasatosporales</taxon>
        <taxon>Streptomycetaceae</taxon>
        <taxon>Kitasatospora</taxon>
    </lineage>
</organism>
<dbReference type="RefSeq" id="WP_346144183.1">
    <property type="nucleotide sequence ID" value="NZ_BAAAUA010000015.1"/>
</dbReference>
<dbReference type="Gene3D" id="3.40.50.1820">
    <property type="entry name" value="alpha/beta hydrolase"/>
    <property type="match status" value="1"/>
</dbReference>
<reference evidence="3" key="1">
    <citation type="journal article" date="2019" name="Int. J. Syst. Evol. Microbiol.">
        <title>The Global Catalogue of Microorganisms (GCM) 10K type strain sequencing project: providing services to taxonomists for standard genome sequencing and annotation.</title>
        <authorList>
            <consortium name="The Broad Institute Genomics Platform"/>
            <consortium name="The Broad Institute Genome Sequencing Center for Infectious Disease"/>
            <person name="Wu L."/>
            <person name="Ma J."/>
        </authorList>
    </citation>
    <scope>NUCLEOTIDE SEQUENCE [LARGE SCALE GENOMIC DNA]</scope>
    <source>
        <strain evidence="3">CGMCC 4.1622</strain>
    </source>
</reference>
<dbReference type="EMBL" id="JBHSOC010000016">
    <property type="protein sequence ID" value="MFC5641918.1"/>
    <property type="molecule type" value="Genomic_DNA"/>
</dbReference>
<name>A0ABW0V966_9ACTN</name>
<feature type="domain" description="AB hydrolase-1" evidence="1">
    <location>
        <begin position="35"/>
        <end position="241"/>
    </location>
</feature>